<evidence type="ECO:0000256" key="7">
    <source>
        <dbReference type="ARBA" id="ARBA00022692"/>
    </source>
</evidence>
<feature type="transmembrane region" description="Helical" evidence="15">
    <location>
        <begin position="181"/>
        <end position="199"/>
    </location>
</feature>
<organism evidence="17 18">
    <name type="scientific">Microlunatus aurantiacus</name>
    <dbReference type="NCBI Taxonomy" id="446786"/>
    <lineage>
        <taxon>Bacteria</taxon>
        <taxon>Bacillati</taxon>
        <taxon>Actinomycetota</taxon>
        <taxon>Actinomycetes</taxon>
        <taxon>Propionibacteriales</taxon>
        <taxon>Propionibacteriaceae</taxon>
        <taxon>Microlunatus</taxon>
    </lineage>
</organism>
<feature type="region of interest" description="Disordered" evidence="14">
    <location>
        <begin position="532"/>
        <end position="553"/>
    </location>
</feature>
<comment type="subcellular location">
    <subcellularLocation>
        <location evidence="2">Cell membrane</location>
        <topology evidence="2">Multi-pass membrane protein</topology>
    </subcellularLocation>
</comment>
<evidence type="ECO:0000313" key="17">
    <source>
        <dbReference type="EMBL" id="GAA3695033.1"/>
    </source>
</evidence>
<dbReference type="SUPFAM" id="SSF55785">
    <property type="entry name" value="PYP-like sensor domain (PAS domain)"/>
    <property type="match status" value="1"/>
</dbReference>
<name>A0ABP7CVJ7_9ACTN</name>
<gene>
    <name evidence="17" type="ORF">GCM10022204_08490</name>
</gene>
<evidence type="ECO:0000313" key="18">
    <source>
        <dbReference type="Proteomes" id="UP001500051"/>
    </source>
</evidence>
<comment type="catalytic activity">
    <reaction evidence="1">
        <text>ATP + protein L-histidine = ADP + protein N-phospho-L-histidine.</text>
        <dbReference type="EC" id="2.7.13.3"/>
    </reaction>
</comment>
<keyword evidence="11 15" id="KW-1133">Transmembrane helix</keyword>
<keyword evidence="18" id="KW-1185">Reference proteome</keyword>
<keyword evidence="6" id="KW-0808">Transferase</keyword>
<evidence type="ECO:0000256" key="5">
    <source>
        <dbReference type="ARBA" id="ARBA00022553"/>
    </source>
</evidence>
<dbReference type="SUPFAM" id="SSF103190">
    <property type="entry name" value="Sensory domain-like"/>
    <property type="match status" value="1"/>
</dbReference>
<proteinExistence type="predicted"/>
<dbReference type="GO" id="GO:0016301">
    <property type="term" value="F:kinase activity"/>
    <property type="evidence" value="ECO:0007669"/>
    <property type="project" value="UniProtKB-KW"/>
</dbReference>
<evidence type="ECO:0000256" key="12">
    <source>
        <dbReference type="ARBA" id="ARBA00023012"/>
    </source>
</evidence>
<dbReference type="PANTHER" id="PTHR44936:SF9">
    <property type="entry name" value="SENSOR PROTEIN CREC"/>
    <property type="match status" value="1"/>
</dbReference>
<comment type="caution">
    <text evidence="17">The sequence shown here is derived from an EMBL/GenBank/DDBJ whole genome shotgun (WGS) entry which is preliminary data.</text>
</comment>
<dbReference type="EMBL" id="BAAAYX010000002">
    <property type="protein sequence ID" value="GAA3695033.1"/>
    <property type="molecule type" value="Genomic_DNA"/>
</dbReference>
<dbReference type="PANTHER" id="PTHR44936">
    <property type="entry name" value="SENSOR PROTEIN CREC"/>
    <property type="match status" value="1"/>
</dbReference>
<evidence type="ECO:0000256" key="14">
    <source>
        <dbReference type="SAM" id="MobiDB-lite"/>
    </source>
</evidence>
<keyword evidence="7 15" id="KW-0812">Transmembrane</keyword>
<keyword evidence="10" id="KW-0067">ATP-binding</keyword>
<dbReference type="Pfam" id="PF02518">
    <property type="entry name" value="HATPase_c"/>
    <property type="match status" value="1"/>
</dbReference>
<dbReference type="Proteomes" id="UP001500051">
    <property type="component" value="Unassembled WGS sequence"/>
</dbReference>
<evidence type="ECO:0000256" key="4">
    <source>
        <dbReference type="ARBA" id="ARBA00022475"/>
    </source>
</evidence>
<dbReference type="InterPro" id="IPR000014">
    <property type="entry name" value="PAS"/>
</dbReference>
<feature type="domain" description="Histidine kinase" evidence="16">
    <location>
        <begin position="312"/>
        <end position="535"/>
    </location>
</feature>
<evidence type="ECO:0000259" key="16">
    <source>
        <dbReference type="PROSITE" id="PS50109"/>
    </source>
</evidence>
<evidence type="ECO:0000256" key="15">
    <source>
        <dbReference type="SAM" id="Phobius"/>
    </source>
</evidence>
<keyword evidence="5" id="KW-0597">Phosphoprotein</keyword>
<dbReference type="Pfam" id="PF17203">
    <property type="entry name" value="sCache_3_2"/>
    <property type="match status" value="1"/>
</dbReference>
<dbReference type="PROSITE" id="PS50109">
    <property type="entry name" value="HIS_KIN"/>
    <property type="match status" value="1"/>
</dbReference>
<evidence type="ECO:0000256" key="1">
    <source>
        <dbReference type="ARBA" id="ARBA00000085"/>
    </source>
</evidence>
<keyword evidence="13 15" id="KW-0472">Membrane</keyword>
<keyword evidence="12" id="KW-0902">Two-component regulatory system</keyword>
<dbReference type="InterPro" id="IPR029151">
    <property type="entry name" value="Sensor-like_sf"/>
</dbReference>
<dbReference type="Gene3D" id="3.30.565.10">
    <property type="entry name" value="Histidine kinase-like ATPase, C-terminal domain"/>
    <property type="match status" value="1"/>
</dbReference>
<keyword evidence="9 17" id="KW-0418">Kinase</keyword>
<evidence type="ECO:0000256" key="13">
    <source>
        <dbReference type="ARBA" id="ARBA00023136"/>
    </source>
</evidence>
<dbReference type="InterPro" id="IPR004358">
    <property type="entry name" value="Sig_transdc_His_kin-like_C"/>
</dbReference>
<dbReference type="InterPro" id="IPR035965">
    <property type="entry name" value="PAS-like_dom_sf"/>
</dbReference>
<protein>
    <recommendedName>
        <fullName evidence="3">histidine kinase</fullName>
        <ecNumber evidence="3">2.7.13.3</ecNumber>
    </recommendedName>
</protein>
<dbReference type="InterPro" id="IPR036890">
    <property type="entry name" value="HATPase_C_sf"/>
</dbReference>
<evidence type="ECO:0000256" key="8">
    <source>
        <dbReference type="ARBA" id="ARBA00022741"/>
    </source>
</evidence>
<evidence type="ECO:0000256" key="3">
    <source>
        <dbReference type="ARBA" id="ARBA00012438"/>
    </source>
</evidence>
<keyword evidence="8" id="KW-0547">Nucleotide-binding</keyword>
<evidence type="ECO:0000256" key="9">
    <source>
        <dbReference type="ARBA" id="ARBA00022777"/>
    </source>
</evidence>
<dbReference type="Pfam" id="PF13188">
    <property type="entry name" value="PAS_8"/>
    <property type="match status" value="1"/>
</dbReference>
<feature type="transmembrane region" description="Helical" evidence="15">
    <location>
        <begin position="20"/>
        <end position="42"/>
    </location>
</feature>
<accession>A0ABP7CVJ7</accession>
<dbReference type="Gene3D" id="3.30.450.20">
    <property type="entry name" value="PAS domain"/>
    <property type="match status" value="2"/>
</dbReference>
<dbReference type="InterPro" id="IPR003594">
    <property type="entry name" value="HATPase_dom"/>
</dbReference>
<dbReference type="InterPro" id="IPR050980">
    <property type="entry name" value="2C_sensor_his_kinase"/>
</dbReference>
<dbReference type="SMART" id="SM00387">
    <property type="entry name" value="HATPase_c"/>
    <property type="match status" value="1"/>
</dbReference>
<evidence type="ECO:0000256" key="10">
    <source>
        <dbReference type="ARBA" id="ARBA00022840"/>
    </source>
</evidence>
<dbReference type="PRINTS" id="PR00344">
    <property type="entry name" value="BCTRLSENSOR"/>
</dbReference>
<reference evidence="18" key="1">
    <citation type="journal article" date="2019" name="Int. J. Syst. Evol. Microbiol.">
        <title>The Global Catalogue of Microorganisms (GCM) 10K type strain sequencing project: providing services to taxonomists for standard genome sequencing and annotation.</title>
        <authorList>
            <consortium name="The Broad Institute Genomics Platform"/>
            <consortium name="The Broad Institute Genome Sequencing Center for Infectious Disease"/>
            <person name="Wu L."/>
            <person name="Ma J."/>
        </authorList>
    </citation>
    <scope>NUCLEOTIDE SEQUENCE [LARGE SCALE GENOMIC DNA]</scope>
    <source>
        <strain evidence="18">JCM 16548</strain>
    </source>
</reference>
<evidence type="ECO:0000256" key="2">
    <source>
        <dbReference type="ARBA" id="ARBA00004651"/>
    </source>
</evidence>
<dbReference type="EC" id="2.7.13.3" evidence="3"/>
<dbReference type="SUPFAM" id="SSF55874">
    <property type="entry name" value="ATPase domain of HSP90 chaperone/DNA topoisomerase II/histidine kinase"/>
    <property type="match status" value="1"/>
</dbReference>
<sequence>MDNAGMAPLDRLRSSSVAAQILLLQLVVVALVVVGGLGLAVLDARRDAVRSAGDVTLGVAESLASSPTVRAGALTSDPTASLQPYADQVQRATGTSFIVMMSPDGVRWTHPDRSQIGGRYLGTIEAARAGGTITEEYTGTLGRSVRSVAPVTDGDRLVGLVSVGITIASVQRSIWPTLPPILLAGVGALAVGAAGAFAISRRLRRQTRGLAETQLIAMLEYYDAVLHAVREGMLLLDPMGRVQLVNDEARRLLALTGDVVGTDLGDLDLPTSFVERTGSPEEIRDEVQLVHDKILVVNRTVATWEGRVVGSVITLRDRTDLQSVSGELDSARSLADSLRALNHEAANRMQTVVSLIEMGRTVAAVEFATAELALAQRLTDEVVAAVDDPVLAATLLGKTAQAAERGIELTVVDGSRVADHDFDPQDLVTLVGNLIDNALDATGEVERDRRVEVFCDLEGHRLRLRVADSGPGLAPERRQQVFTRGWSTKPGADGIGRGIGLALVTEVVRRLGGRIEVGASRLGGAEFTVDIPGEEDLSGTRATRMSPVRGEHA</sequence>
<keyword evidence="4" id="KW-1003">Cell membrane</keyword>
<evidence type="ECO:0000256" key="6">
    <source>
        <dbReference type="ARBA" id="ARBA00022679"/>
    </source>
</evidence>
<dbReference type="InterPro" id="IPR005467">
    <property type="entry name" value="His_kinase_dom"/>
</dbReference>
<evidence type="ECO:0000256" key="11">
    <source>
        <dbReference type="ARBA" id="ARBA00022989"/>
    </source>
</evidence>
<dbReference type="InterPro" id="IPR033463">
    <property type="entry name" value="sCache_3"/>
</dbReference>